<comment type="subcellular location">
    <subcellularLocation>
        <location evidence="1">Cell outer membrane</location>
        <topology evidence="1">Multi-pass membrane protein</topology>
    </subcellularLocation>
</comment>
<dbReference type="Gene3D" id="2.40.160.60">
    <property type="entry name" value="Outer membrane protein transport protein (OMPP1/FadL/TodX)"/>
    <property type="match status" value="1"/>
</dbReference>
<evidence type="ECO:0000256" key="1">
    <source>
        <dbReference type="ARBA" id="ARBA00004571"/>
    </source>
</evidence>
<evidence type="ECO:0000256" key="3">
    <source>
        <dbReference type="ARBA" id="ARBA00022692"/>
    </source>
</evidence>
<proteinExistence type="predicted"/>
<keyword evidence="2" id="KW-1134">Transmembrane beta strand</keyword>
<name>T1CNB4_9ZZZZ</name>
<organism evidence="7">
    <name type="scientific">mine drainage metagenome</name>
    <dbReference type="NCBI Taxonomy" id="410659"/>
    <lineage>
        <taxon>unclassified sequences</taxon>
        <taxon>metagenomes</taxon>
        <taxon>ecological metagenomes</taxon>
    </lineage>
</organism>
<evidence type="ECO:0000256" key="2">
    <source>
        <dbReference type="ARBA" id="ARBA00022452"/>
    </source>
</evidence>
<reference evidence="7" key="1">
    <citation type="submission" date="2013-08" db="EMBL/GenBank/DDBJ databases">
        <authorList>
            <person name="Mendez C."/>
            <person name="Richter M."/>
            <person name="Ferrer M."/>
            <person name="Sanchez J."/>
        </authorList>
    </citation>
    <scope>NUCLEOTIDE SEQUENCE</scope>
</reference>
<evidence type="ECO:0000256" key="6">
    <source>
        <dbReference type="ARBA" id="ARBA00023237"/>
    </source>
</evidence>
<keyword evidence="6" id="KW-0998">Cell outer membrane</keyword>
<dbReference type="EMBL" id="AUZY01003111">
    <property type="protein sequence ID" value="EQD70515.1"/>
    <property type="molecule type" value="Genomic_DNA"/>
</dbReference>
<evidence type="ECO:0000256" key="4">
    <source>
        <dbReference type="ARBA" id="ARBA00022729"/>
    </source>
</evidence>
<sequence>MSTTSVSFAHNRPTVLVWITALIALVGFAALAHASGFALNEDSAKDMGRAYAGSAARPDGATAVYYNPALLTLLKKPQFNFTGTLIKLNAEFSPTSAVDAIGQPLSGNNGGNGGRKLNFIPSIFYSAPINHSWSWGVGIYAPFGLNTDYNASSILRYEAVYTSLSVINFNPTLAYRISNHFSIGAGVDVTKANAKLTNAIDSGAVCFSKLGPINCTSLGLTPQSHDMYSAIVGSDTAFGWNIGFLWHAQGTRIGLTYRSRITHDLVGTASFSNVPQLFLQSGLFSPTSASANIETPDTATLSFDQNLSRAWDISATASYTRWNSFNQIQVLFANPAQPAATTPEDYRNTWYGSVGTDWHYNAQWTFRGGLGWDETPVPNSTRNARLPDANRTWLALGLSYAPSPSTTLSFGYAHLFLNKHVPMDNVSPSGDQVTGTWDLSADLYALEFGYKF</sequence>
<dbReference type="Pfam" id="PF03349">
    <property type="entry name" value="Toluene_X"/>
    <property type="match status" value="1"/>
</dbReference>
<reference evidence="7" key="2">
    <citation type="journal article" date="2014" name="ISME J.">
        <title>Microbial stratification in low pH oxic and suboxic macroscopic growths along an acid mine drainage.</title>
        <authorList>
            <person name="Mendez-Garcia C."/>
            <person name="Mesa V."/>
            <person name="Sprenger R.R."/>
            <person name="Richter M."/>
            <person name="Diez M.S."/>
            <person name="Solano J."/>
            <person name="Bargiela R."/>
            <person name="Golyshina O.V."/>
            <person name="Manteca A."/>
            <person name="Ramos J.L."/>
            <person name="Gallego J.R."/>
            <person name="Llorente I."/>
            <person name="Martins Dos Santos V.A."/>
            <person name="Jensen O.N."/>
            <person name="Pelaez A.I."/>
            <person name="Sanchez J."/>
            <person name="Ferrer M."/>
        </authorList>
    </citation>
    <scope>NUCLEOTIDE SEQUENCE</scope>
</reference>
<evidence type="ECO:0000256" key="5">
    <source>
        <dbReference type="ARBA" id="ARBA00023136"/>
    </source>
</evidence>
<gene>
    <name evidence="7" type="ORF">B1B_04946</name>
</gene>
<keyword evidence="4" id="KW-0732">Signal</keyword>
<keyword evidence="3" id="KW-0812">Transmembrane</keyword>
<dbReference type="GO" id="GO:0009279">
    <property type="term" value="C:cell outer membrane"/>
    <property type="evidence" value="ECO:0007669"/>
    <property type="project" value="UniProtKB-SubCell"/>
</dbReference>
<accession>T1CNB4</accession>
<dbReference type="InterPro" id="IPR005017">
    <property type="entry name" value="OMPP1/FadL/TodX"/>
</dbReference>
<dbReference type="AlphaFoldDB" id="T1CNB4"/>
<comment type="caution">
    <text evidence="7">The sequence shown here is derived from an EMBL/GenBank/DDBJ whole genome shotgun (WGS) entry which is preliminary data.</text>
</comment>
<keyword evidence="5" id="KW-0472">Membrane</keyword>
<dbReference type="PANTHER" id="PTHR35093:SF3">
    <property type="entry name" value="LONG-CHAIN FATTY ACID TRANSPORT PROTEIN"/>
    <property type="match status" value="1"/>
</dbReference>
<dbReference type="GO" id="GO:0015483">
    <property type="term" value="F:long-chain fatty acid transporting porin activity"/>
    <property type="evidence" value="ECO:0007669"/>
    <property type="project" value="TreeGrafter"/>
</dbReference>
<dbReference type="SUPFAM" id="SSF56935">
    <property type="entry name" value="Porins"/>
    <property type="match status" value="1"/>
</dbReference>
<dbReference type="PANTHER" id="PTHR35093">
    <property type="entry name" value="OUTER MEMBRANE PROTEIN NMB0088-RELATED"/>
    <property type="match status" value="1"/>
</dbReference>
<evidence type="ECO:0000313" key="7">
    <source>
        <dbReference type="EMBL" id="EQD70515.1"/>
    </source>
</evidence>
<protein>
    <submittedName>
        <fullName evidence="7">Membrane protein involved in aromatic hydrocarbon degradation</fullName>
    </submittedName>
</protein>